<evidence type="ECO:0000256" key="5">
    <source>
        <dbReference type="ARBA" id="ARBA00023163"/>
    </source>
</evidence>
<dbReference type="Pfam" id="PF00392">
    <property type="entry name" value="GntR"/>
    <property type="match status" value="1"/>
</dbReference>
<organism evidence="7 8">
    <name type="scientific">Pararcticibacter amylolyticus</name>
    <dbReference type="NCBI Taxonomy" id="2173175"/>
    <lineage>
        <taxon>Bacteria</taxon>
        <taxon>Pseudomonadati</taxon>
        <taxon>Bacteroidota</taxon>
        <taxon>Sphingobacteriia</taxon>
        <taxon>Sphingobacteriales</taxon>
        <taxon>Sphingobacteriaceae</taxon>
        <taxon>Pararcticibacter</taxon>
    </lineage>
</organism>
<dbReference type="EMBL" id="QEAS01000031">
    <property type="protein sequence ID" value="PWG78195.1"/>
    <property type="molecule type" value="Genomic_DNA"/>
</dbReference>
<dbReference type="PANTHER" id="PTHR46577">
    <property type="entry name" value="HTH-TYPE TRANSCRIPTIONAL REGULATORY PROTEIN GABR"/>
    <property type="match status" value="1"/>
</dbReference>
<accession>A0A2U2PA22</accession>
<keyword evidence="2" id="KW-0663">Pyridoxal phosphate</keyword>
<dbReference type="SMART" id="SM00345">
    <property type="entry name" value="HTH_GNTR"/>
    <property type="match status" value="1"/>
</dbReference>
<comment type="similarity">
    <text evidence="1">In the C-terminal section; belongs to the class-I pyridoxal-phosphate-dependent aminotransferase family.</text>
</comment>
<dbReference type="SUPFAM" id="SSF53383">
    <property type="entry name" value="PLP-dependent transferases"/>
    <property type="match status" value="1"/>
</dbReference>
<evidence type="ECO:0000256" key="1">
    <source>
        <dbReference type="ARBA" id="ARBA00005384"/>
    </source>
</evidence>
<keyword evidence="8" id="KW-1185">Reference proteome</keyword>
<keyword evidence="5" id="KW-0804">Transcription</keyword>
<feature type="domain" description="HTH gntR-type" evidence="6">
    <location>
        <begin position="17"/>
        <end position="85"/>
    </location>
</feature>
<evidence type="ECO:0000256" key="3">
    <source>
        <dbReference type="ARBA" id="ARBA00023015"/>
    </source>
</evidence>
<dbReference type="SUPFAM" id="SSF46785">
    <property type="entry name" value="Winged helix' DNA-binding domain"/>
    <property type="match status" value="1"/>
</dbReference>
<evidence type="ECO:0000313" key="8">
    <source>
        <dbReference type="Proteomes" id="UP000245647"/>
    </source>
</evidence>
<gene>
    <name evidence="7" type="ORF">DDR33_23610</name>
</gene>
<dbReference type="InterPro" id="IPR051446">
    <property type="entry name" value="HTH_trans_reg/aminotransferase"/>
</dbReference>
<dbReference type="Gene3D" id="1.10.10.10">
    <property type="entry name" value="Winged helix-like DNA-binding domain superfamily/Winged helix DNA-binding domain"/>
    <property type="match status" value="1"/>
</dbReference>
<dbReference type="InterPro" id="IPR000524">
    <property type="entry name" value="Tscrpt_reg_HTH_GntR"/>
</dbReference>
<comment type="caution">
    <text evidence="7">The sequence shown here is derived from an EMBL/GenBank/DDBJ whole genome shotgun (WGS) entry which is preliminary data.</text>
</comment>
<dbReference type="GO" id="GO:0003677">
    <property type="term" value="F:DNA binding"/>
    <property type="evidence" value="ECO:0007669"/>
    <property type="project" value="UniProtKB-KW"/>
</dbReference>
<name>A0A2U2PA22_9SPHI</name>
<dbReference type="Gene3D" id="3.40.640.10">
    <property type="entry name" value="Type I PLP-dependent aspartate aminotransferase-like (Major domain)"/>
    <property type="match status" value="1"/>
</dbReference>
<dbReference type="CDD" id="cd07377">
    <property type="entry name" value="WHTH_GntR"/>
    <property type="match status" value="1"/>
</dbReference>
<sequence>MPDKWNSLWEQPLDRKRSLTEQIVERCKDAMMRNDLKRGLKVPPIRVLSRKLSVAEGTVKTAYLLLQSEGYFEPQRHRGTFVINVPGSASKAVSGWTDPVPYTFRADREFYGCDHFSFSPAFLKIGAVFPAQTYLRADQYYDICRSLAHRQNLVNHGHGEDTPDAMLRRLLLNRGIEAEAGQHLVLPGASGLLLAAETLVKPGDLIVMASPLDMAARATFLRSGASLAFAGSDDEGILTDGVERICREKRVKAVLVRPAVAFPENVTLSERRRDALLALAAKYYFVLIAMDNAGELWFRRPLIPLAGRHHKGEIIHIGSLSTLAGSLGNFDVLVAGRGFVRSVARHAEAYLLPYQPEAWLPLLRYINLYGKEPHIKKLMLSYRKLLDEIREAFNHIMQGKAVMTEPLAGLALWITFSNGIPSEQLLPLFTRSGFDDYEKRASDPPPCQVSALHIGFGMHDISSFRTLFEGLSALL</sequence>
<dbReference type="RefSeq" id="WP_109418269.1">
    <property type="nucleotide sequence ID" value="NZ_QEAS01000031.1"/>
</dbReference>
<dbReference type="PANTHER" id="PTHR46577:SF1">
    <property type="entry name" value="HTH-TYPE TRANSCRIPTIONAL REGULATORY PROTEIN GABR"/>
    <property type="match status" value="1"/>
</dbReference>
<dbReference type="InterPro" id="IPR015424">
    <property type="entry name" value="PyrdxlP-dep_Trfase"/>
</dbReference>
<evidence type="ECO:0000313" key="7">
    <source>
        <dbReference type="EMBL" id="PWG78195.1"/>
    </source>
</evidence>
<dbReference type="InterPro" id="IPR015421">
    <property type="entry name" value="PyrdxlP-dep_Trfase_major"/>
</dbReference>
<proteinExistence type="inferred from homology"/>
<dbReference type="OrthoDB" id="791844at2"/>
<evidence type="ECO:0000256" key="4">
    <source>
        <dbReference type="ARBA" id="ARBA00023125"/>
    </source>
</evidence>
<dbReference type="GO" id="GO:0003700">
    <property type="term" value="F:DNA-binding transcription factor activity"/>
    <property type="evidence" value="ECO:0007669"/>
    <property type="project" value="InterPro"/>
</dbReference>
<evidence type="ECO:0000259" key="6">
    <source>
        <dbReference type="PROSITE" id="PS50949"/>
    </source>
</evidence>
<evidence type="ECO:0000256" key="2">
    <source>
        <dbReference type="ARBA" id="ARBA00022898"/>
    </source>
</evidence>
<protein>
    <recommendedName>
        <fullName evidence="6">HTH gntR-type domain-containing protein</fullName>
    </recommendedName>
</protein>
<dbReference type="Proteomes" id="UP000245647">
    <property type="component" value="Unassembled WGS sequence"/>
</dbReference>
<keyword evidence="3" id="KW-0805">Transcription regulation</keyword>
<dbReference type="InterPro" id="IPR036390">
    <property type="entry name" value="WH_DNA-bd_sf"/>
</dbReference>
<reference evidence="7 8" key="1">
    <citation type="submission" date="2018-04" db="EMBL/GenBank/DDBJ databases">
        <title>Pedobacter chongqingensis sp. nov., isolated from a rottenly hemp rope.</title>
        <authorList>
            <person name="Cai Y."/>
        </authorList>
    </citation>
    <scope>NUCLEOTIDE SEQUENCE [LARGE SCALE GENOMIC DNA]</scope>
    <source>
        <strain evidence="7 8">FJ4-8</strain>
    </source>
</reference>
<keyword evidence="4" id="KW-0238">DNA-binding</keyword>
<dbReference type="InterPro" id="IPR036388">
    <property type="entry name" value="WH-like_DNA-bd_sf"/>
</dbReference>
<dbReference type="AlphaFoldDB" id="A0A2U2PA22"/>
<dbReference type="PROSITE" id="PS50949">
    <property type="entry name" value="HTH_GNTR"/>
    <property type="match status" value="1"/>
</dbReference>